<dbReference type="GO" id="GO:0005886">
    <property type="term" value="C:plasma membrane"/>
    <property type="evidence" value="ECO:0007669"/>
    <property type="project" value="TreeGrafter"/>
</dbReference>
<dbReference type="Proteomes" id="UP000192491">
    <property type="component" value="Unassembled WGS sequence"/>
</dbReference>
<evidence type="ECO:0000256" key="7">
    <source>
        <dbReference type="ARBA" id="ARBA00023136"/>
    </source>
</evidence>
<evidence type="ECO:0000313" key="11">
    <source>
        <dbReference type="Proteomes" id="UP000192491"/>
    </source>
</evidence>
<evidence type="ECO:0000256" key="6">
    <source>
        <dbReference type="ARBA" id="ARBA00022989"/>
    </source>
</evidence>
<sequence>MIVTEPDIDLMTNSPDTVSIIVPFYNEEGNVLPLVQRVTESLRDFECHWELVLVDDGSADHTLKRLHDAAAQYGNHIHVVELQRNFGQTAAMQAGIDQARGSLLVTLDGDLQNDPADIPAMIKELQERDLDLLVGWRKNRKDTLIMRKIPSRIANRLIRKVTGVNLHDYGCSLKVYRASVMKRVRLYGEMHRFIPAWVATAVPPSRIGETVVNHNERLSGESKYGISRTFRVIIDLLFMWFFMRYRARPGHLFGTIGLAFGFIGSLILTWLGIDKFILGNDIGGRPLLLAGVMLVITSIQFLTTGIIAEMLSRIYFESSSRNAYVIRPPRHQEAPEHDWHTPTT</sequence>
<dbReference type="Gene3D" id="3.90.550.10">
    <property type="entry name" value="Spore Coat Polysaccharide Biosynthesis Protein SpsA, Chain A"/>
    <property type="match status" value="1"/>
</dbReference>
<organism evidence="10 11">
    <name type="scientific">Thiothrix lacustris</name>
    <dbReference type="NCBI Taxonomy" id="525917"/>
    <lineage>
        <taxon>Bacteria</taxon>
        <taxon>Pseudomonadati</taxon>
        <taxon>Pseudomonadota</taxon>
        <taxon>Gammaproteobacteria</taxon>
        <taxon>Thiotrichales</taxon>
        <taxon>Thiotrichaceae</taxon>
        <taxon>Thiothrix</taxon>
    </lineage>
</organism>
<gene>
    <name evidence="10" type="ORF">BWK73_30880</name>
</gene>
<dbReference type="PANTHER" id="PTHR48090:SF3">
    <property type="entry name" value="UNDECAPRENYL-PHOSPHATE 4-DEOXY-4-FORMAMIDO-L-ARABINOSE TRANSFERASE"/>
    <property type="match status" value="1"/>
</dbReference>
<reference evidence="10 11" key="1">
    <citation type="submission" date="2017-01" db="EMBL/GenBank/DDBJ databases">
        <title>Novel large sulfur bacteria in the metagenomes of groundwater-fed chemosynthetic microbial mats in the Lake Huron basin.</title>
        <authorList>
            <person name="Sharrar A.M."/>
            <person name="Flood B.E."/>
            <person name="Bailey J.V."/>
            <person name="Jones D.S."/>
            <person name="Biddanda B."/>
            <person name="Ruberg S.A."/>
            <person name="Marcus D.N."/>
            <person name="Dick G.J."/>
        </authorList>
    </citation>
    <scope>NUCLEOTIDE SEQUENCE [LARGE SCALE GENOMIC DNA]</scope>
    <source>
        <strain evidence="10">A8</strain>
    </source>
</reference>
<keyword evidence="7 8" id="KW-0472">Membrane</keyword>
<dbReference type="STRING" id="1123401.GCA_000621325_01083"/>
<dbReference type="GO" id="GO:0009103">
    <property type="term" value="P:lipopolysaccharide biosynthetic process"/>
    <property type="evidence" value="ECO:0007669"/>
    <property type="project" value="UniProtKB-KW"/>
</dbReference>
<evidence type="ECO:0000256" key="1">
    <source>
        <dbReference type="ARBA" id="ARBA00022475"/>
    </source>
</evidence>
<keyword evidence="3 10" id="KW-0808">Transferase</keyword>
<feature type="transmembrane region" description="Helical" evidence="8">
    <location>
        <begin position="252"/>
        <end position="273"/>
    </location>
</feature>
<dbReference type="EMBL" id="MTEJ01000245">
    <property type="protein sequence ID" value="OQX06431.1"/>
    <property type="molecule type" value="Genomic_DNA"/>
</dbReference>
<dbReference type="InterPro" id="IPR029044">
    <property type="entry name" value="Nucleotide-diphossugar_trans"/>
</dbReference>
<evidence type="ECO:0000256" key="2">
    <source>
        <dbReference type="ARBA" id="ARBA00022676"/>
    </source>
</evidence>
<dbReference type="GO" id="GO:0016757">
    <property type="term" value="F:glycosyltransferase activity"/>
    <property type="evidence" value="ECO:0007669"/>
    <property type="project" value="UniProtKB-KW"/>
</dbReference>
<dbReference type="InterPro" id="IPR001173">
    <property type="entry name" value="Glyco_trans_2-like"/>
</dbReference>
<protein>
    <submittedName>
        <fullName evidence="10">Glycosyltransferase</fullName>
    </submittedName>
</protein>
<dbReference type="InterPro" id="IPR050256">
    <property type="entry name" value="Glycosyltransferase_2"/>
</dbReference>
<dbReference type="AlphaFoldDB" id="A0A1Y1QIE9"/>
<keyword evidence="5" id="KW-0448">Lipopolysaccharide biosynthesis</keyword>
<evidence type="ECO:0000313" key="10">
    <source>
        <dbReference type="EMBL" id="OQX06431.1"/>
    </source>
</evidence>
<dbReference type="Pfam" id="PF00535">
    <property type="entry name" value="Glycos_transf_2"/>
    <property type="match status" value="1"/>
</dbReference>
<feature type="transmembrane region" description="Helical" evidence="8">
    <location>
        <begin position="288"/>
        <end position="311"/>
    </location>
</feature>
<dbReference type="SUPFAM" id="SSF53448">
    <property type="entry name" value="Nucleotide-diphospho-sugar transferases"/>
    <property type="match status" value="1"/>
</dbReference>
<proteinExistence type="predicted"/>
<keyword evidence="2" id="KW-0328">Glycosyltransferase</keyword>
<name>A0A1Y1QIE9_9GAMM</name>
<evidence type="ECO:0000256" key="8">
    <source>
        <dbReference type="SAM" id="Phobius"/>
    </source>
</evidence>
<accession>A0A1Y1QIE9</accession>
<feature type="domain" description="Glycosyltransferase 2-like" evidence="9">
    <location>
        <begin position="19"/>
        <end position="183"/>
    </location>
</feature>
<evidence type="ECO:0000256" key="5">
    <source>
        <dbReference type="ARBA" id="ARBA00022985"/>
    </source>
</evidence>
<dbReference type="PANTHER" id="PTHR48090">
    <property type="entry name" value="UNDECAPRENYL-PHOSPHATE 4-DEOXY-4-FORMAMIDO-L-ARABINOSE TRANSFERASE-RELATED"/>
    <property type="match status" value="1"/>
</dbReference>
<keyword evidence="1" id="KW-1003">Cell membrane</keyword>
<evidence type="ECO:0000259" key="9">
    <source>
        <dbReference type="Pfam" id="PF00535"/>
    </source>
</evidence>
<evidence type="ECO:0000256" key="3">
    <source>
        <dbReference type="ARBA" id="ARBA00022679"/>
    </source>
</evidence>
<keyword evidence="6 8" id="KW-1133">Transmembrane helix</keyword>
<evidence type="ECO:0000256" key="4">
    <source>
        <dbReference type="ARBA" id="ARBA00022692"/>
    </source>
</evidence>
<comment type="caution">
    <text evidence="10">The sequence shown here is derived from an EMBL/GenBank/DDBJ whole genome shotgun (WGS) entry which is preliminary data.</text>
</comment>
<dbReference type="CDD" id="cd04187">
    <property type="entry name" value="DPM1_like_bac"/>
    <property type="match status" value="1"/>
</dbReference>
<keyword evidence="4 8" id="KW-0812">Transmembrane</keyword>